<protein>
    <recommendedName>
        <fullName evidence="2">Aminotransferase class I/classII large domain-containing protein</fullName>
    </recommendedName>
</protein>
<dbReference type="InterPro" id="IPR015421">
    <property type="entry name" value="PyrdxlP-dep_Trfase_major"/>
</dbReference>
<dbReference type="Proteomes" id="UP000616885">
    <property type="component" value="Unassembled WGS sequence"/>
</dbReference>
<dbReference type="InterPro" id="IPR015424">
    <property type="entry name" value="PyrdxlP-dep_Trfase"/>
</dbReference>
<organism evidence="3 4">
    <name type="scientific">Bionectria ochroleuca</name>
    <name type="common">Gliocladium roseum</name>
    <dbReference type="NCBI Taxonomy" id="29856"/>
    <lineage>
        <taxon>Eukaryota</taxon>
        <taxon>Fungi</taxon>
        <taxon>Dikarya</taxon>
        <taxon>Ascomycota</taxon>
        <taxon>Pezizomycotina</taxon>
        <taxon>Sordariomycetes</taxon>
        <taxon>Hypocreomycetidae</taxon>
        <taxon>Hypocreales</taxon>
        <taxon>Bionectriaceae</taxon>
        <taxon>Clonostachys</taxon>
    </lineage>
</organism>
<dbReference type="CDD" id="cd00609">
    <property type="entry name" value="AAT_like"/>
    <property type="match status" value="1"/>
</dbReference>
<dbReference type="InterPro" id="IPR050478">
    <property type="entry name" value="Ethylene_sulfur-biosynth"/>
</dbReference>
<name>A0A8H7K559_BIOOC</name>
<dbReference type="Gene3D" id="3.40.640.10">
    <property type="entry name" value="Type I PLP-dependent aspartate aminotransferase-like (Major domain)"/>
    <property type="match status" value="1"/>
</dbReference>
<evidence type="ECO:0000256" key="1">
    <source>
        <dbReference type="ARBA" id="ARBA00022898"/>
    </source>
</evidence>
<dbReference type="Pfam" id="PF00155">
    <property type="entry name" value="Aminotran_1_2"/>
    <property type="match status" value="1"/>
</dbReference>
<dbReference type="PANTHER" id="PTHR43795:SF39">
    <property type="entry name" value="AMINOTRANSFERASE CLASS I_CLASSII DOMAIN-CONTAINING PROTEIN"/>
    <property type="match status" value="1"/>
</dbReference>
<evidence type="ECO:0000313" key="4">
    <source>
        <dbReference type="Proteomes" id="UP000616885"/>
    </source>
</evidence>
<dbReference type="PRINTS" id="PR00753">
    <property type="entry name" value="ACCSYNTHASE"/>
</dbReference>
<keyword evidence="1" id="KW-0663">Pyridoxal phosphate</keyword>
<dbReference type="InterPro" id="IPR004839">
    <property type="entry name" value="Aminotransferase_I/II_large"/>
</dbReference>
<dbReference type="PANTHER" id="PTHR43795">
    <property type="entry name" value="BIFUNCTIONAL ASPARTATE AMINOTRANSFERASE AND GLUTAMATE/ASPARTATE-PREPHENATE AMINOTRANSFERASE-RELATED"/>
    <property type="match status" value="1"/>
</dbReference>
<evidence type="ECO:0000313" key="3">
    <source>
        <dbReference type="EMBL" id="KAF9743996.1"/>
    </source>
</evidence>
<sequence length="474" mass="52730">MDTEISQLETDEVCRKYGLSERSAYNVVRGHPWDKVQAMQANVWSSENPQGLISLGVAENPLLQHEVGTYIKNSIAATDNDHLRYGVGPRGSPRLRKALASFFNLEFRSHDPVRDRDVLILPGVMSVLDSLTWSICNEGEGIIVPLPFYTGFNPAVQERSRGVLIQASFQSLEGYHSLDDVFSPVIIQQALEGALQKAAANGVKIRAVLISNPHNPLGRCYPAETVREIARFCGSNSLHLISDEIFAKSVYENPRASDARPFTSVISLNLSDLIAPHLVHVAYGAGKDFCASGLRIGVLLSRNDGIISAVSSISVFQWVPYLTQNAWAEMLEDDHLLAGFHARNAKILGQHCEIAQAFLEEHKIPYYRNANAGTFLWIDLRRYLQNNDKQQTGLNLSISGSPLPNVESYRHRESELCKRCFEFGVGISPGSSFSTEELGWFRICFAVEKQALYIGLQRLLECLRAIEAGNREEP</sequence>
<evidence type="ECO:0000259" key="2">
    <source>
        <dbReference type="Pfam" id="PF00155"/>
    </source>
</evidence>
<dbReference type="GO" id="GO:0008483">
    <property type="term" value="F:transaminase activity"/>
    <property type="evidence" value="ECO:0007669"/>
    <property type="project" value="TreeGrafter"/>
</dbReference>
<proteinExistence type="predicted"/>
<reference evidence="3" key="1">
    <citation type="submission" date="2020-10" db="EMBL/GenBank/DDBJ databases">
        <title>High-Quality Genome Resource of Clonostachys rosea strain S41 by Oxford Nanopore Long-Read Sequencing.</title>
        <authorList>
            <person name="Wang H."/>
        </authorList>
    </citation>
    <scope>NUCLEOTIDE SEQUENCE</scope>
    <source>
        <strain evidence="3">S41</strain>
    </source>
</reference>
<feature type="domain" description="Aminotransferase class I/classII large" evidence="2">
    <location>
        <begin position="52"/>
        <end position="456"/>
    </location>
</feature>
<dbReference type="SUPFAM" id="SSF53383">
    <property type="entry name" value="PLP-dependent transferases"/>
    <property type="match status" value="1"/>
</dbReference>
<dbReference type="GO" id="GO:0030170">
    <property type="term" value="F:pyridoxal phosphate binding"/>
    <property type="evidence" value="ECO:0007669"/>
    <property type="project" value="InterPro"/>
</dbReference>
<dbReference type="AlphaFoldDB" id="A0A8H7K559"/>
<accession>A0A8H7K559</accession>
<dbReference type="EMBL" id="JADCTT010000016">
    <property type="protein sequence ID" value="KAF9743996.1"/>
    <property type="molecule type" value="Genomic_DNA"/>
</dbReference>
<gene>
    <name evidence="3" type="ORF">IM811_006336</name>
</gene>
<dbReference type="GO" id="GO:0006520">
    <property type="term" value="P:amino acid metabolic process"/>
    <property type="evidence" value="ECO:0007669"/>
    <property type="project" value="TreeGrafter"/>
</dbReference>
<dbReference type="Gene3D" id="3.90.1150.10">
    <property type="entry name" value="Aspartate Aminotransferase, domain 1"/>
    <property type="match status" value="1"/>
</dbReference>
<dbReference type="InterPro" id="IPR015422">
    <property type="entry name" value="PyrdxlP-dep_Trfase_small"/>
</dbReference>
<comment type="caution">
    <text evidence="3">The sequence shown here is derived from an EMBL/GenBank/DDBJ whole genome shotgun (WGS) entry which is preliminary data.</text>
</comment>